<evidence type="ECO:0000313" key="2">
    <source>
        <dbReference type="EMBL" id="LAB34376.1"/>
    </source>
</evidence>
<accession>A0A2D4MNQ6</accession>
<sequence length="110" mass="12269">MGLKFSLTHFGRFCVFSTLPVDQESRTLPVHGLVPGHGMPKTRPCKRMKPHPQDAGSMRIHAPFDLRKKLLPQTRSLEPKRLGAAAVDSLMSINFFKKWLPICLSASADS</sequence>
<evidence type="ECO:0000256" key="1">
    <source>
        <dbReference type="SAM" id="MobiDB-lite"/>
    </source>
</evidence>
<reference evidence="2" key="1">
    <citation type="submission" date="2017-07" db="EMBL/GenBank/DDBJ databases">
        <authorList>
            <person name="Mikheyev A."/>
            <person name="Grau M."/>
        </authorList>
    </citation>
    <scope>NUCLEOTIDE SEQUENCE</scope>
    <source>
        <tissue evidence="2">Venom_gland</tissue>
    </source>
</reference>
<protein>
    <submittedName>
        <fullName evidence="2">Uncharacterized protein</fullName>
    </submittedName>
</protein>
<dbReference type="EMBL" id="IACM01110401">
    <property type="protein sequence ID" value="LAB34376.1"/>
    <property type="molecule type" value="Transcribed_RNA"/>
</dbReference>
<reference evidence="2" key="2">
    <citation type="submission" date="2017-11" db="EMBL/GenBank/DDBJ databases">
        <title>Coralsnake Venomics: Analyses of Venom Gland Transcriptomes and Proteomes of Six Brazilian Taxa.</title>
        <authorList>
            <person name="Aird S.D."/>
            <person name="Jorge da Silva N."/>
            <person name="Qiu L."/>
            <person name="Villar-Briones A."/>
            <person name="Aparecida-Saddi V."/>
            <person name="Campos-Telles M.P."/>
            <person name="Grau M."/>
            <person name="Mikheyev A.S."/>
        </authorList>
    </citation>
    <scope>NUCLEOTIDE SEQUENCE</scope>
    <source>
        <tissue evidence="2">Venom_gland</tissue>
    </source>
</reference>
<dbReference type="AlphaFoldDB" id="A0A2D4MNQ6"/>
<feature type="region of interest" description="Disordered" evidence="1">
    <location>
        <begin position="30"/>
        <end position="58"/>
    </location>
</feature>
<proteinExistence type="predicted"/>
<organism evidence="2">
    <name type="scientific">Micrurus spixii</name>
    <name type="common">Amazon coral snake</name>
    <dbReference type="NCBI Taxonomy" id="129469"/>
    <lineage>
        <taxon>Eukaryota</taxon>
        <taxon>Metazoa</taxon>
        <taxon>Chordata</taxon>
        <taxon>Craniata</taxon>
        <taxon>Vertebrata</taxon>
        <taxon>Euteleostomi</taxon>
        <taxon>Lepidosauria</taxon>
        <taxon>Squamata</taxon>
        <taxon>Bifurcata</taxon>
        <taxon>Unidentata</taxon>
        <taxon>Episquamata</taxon>
        <taxon>Toxicofera</taxon>
        <taxon>Serpentes</taxon>
        <taxon>Colubroidea</taxon>
        <taxon>Elapidae</taxon>
        <taxon>Elapinae</taxon>
        <taxon>Micrurus</taxon>
    </lineage>
</organism>
<name>A0A2D4MNQ6_9SAUR</name>